<feature type="transmembrane region" description="Helical" evidence="6">
    <location>
        <begin position="108"/>
        <end position="126"/>
    </location>
</feature>
<feature type="transmembrane region" description="Helical" evidence="6">
    <location>
        <begin position="58"/>
        <end position="80"/>
    </location>
</feature>
<keyword evidence="4 6" id="KW-1133">Transmembrane helix</keyword>
<dbReference type="GO" id="GO:0022857">
    <property type="term" value="F:transmembrane transporter activity"/>
    <property type="evidence" value="ECO:0007669"/>
    <property type="project" value="InterPro"/>
</dbReference>
<dbReference type="EMBL" id="QGNW01000156">
    <property type="protein sequence ID" value="RVW90319.1"/>
    <property type="molecule type" value="Genomic_DNA"/>
</dbReference>
<evidence type="ECO:0000256" key="4">
    <source>
        <dbReference type="ARBA" id="ARBA00022989"/>
    </source>
</evidence>
<dbReference type="Proteomes" id="UP000288805">
    <property type="component" value="Unassembled WGS sequence"/>
</dbReference>
<gene>
    <name evidence="7" type="primary">CAT2_1</name>
    <name evidence="7" type="ORF">CK203_036749</name>
</gene>
<evidence type="ECO:0000256" key="5">
    <source>
        <dbReference type="ARBA" id="ARBA00023136"/>
    </source>
</evidence>
<comment type="subcellular location">
    <subcellularLocation>
        <location evidence="1">Membrane</location>
        <topology evidence="1">Multi-pass membrane protein</topology>
    </subcellularLocation>
</comment>
<evidence type="ECO:0000313" key="7">
    <source>
        <dbReference type="EMBL" id="RVW90319.1"/>
    </source>
</evidence>
<evidence type="ECO:0000256" key="2">
    <source>
        <dbReference type="ARBA" id="ARBA00008572"/>
    </source>
</evidence>
<dbReference type="Gene3D" id="1.20.1740.10">
    <property type="entry name" value="Amino acid/polyamine transporter I"/>
    <property type="match status" value="1"/>
</dbReference>
<sequence length="239" mass="25816">MQVKNPQKDLPLGIGLALAICCILYMLVSVVIVGLVPFYELNADTPISSAFSSYGMKWAAYTVTTGAVTALVATLMGSILPQPRILMAMARDGLLPSFFSDINKHTHVPVKSTILTGIFAATLAFFMDVSQLAGMVSVGTLLAFTTVAISVLILRYVPPEEVPLVSSLQEPLDSVTSQFHHDTQDIGTETSKNLLGSCEDDRQPLLGEEESLIGYPLNKKELAQGNTIVRCSFLHLILM</sequence>
<proteinExistence type="inferred from homology"/>
<evidence type="ECO:0000256" key="6">
    <source>
        <dbReference type="SAM" id="Phobius"/>
    </source>
</evidence>
<feature type="transmembrane region" description="Helical" evidence="6">
    <location>
        <begin position="132"/>
        <end position="154"/>
    </location>
</feature>
<dbReference type="Pfam" id="PF13520">
    <property type="entry name" value="AA_permease_2"/>
    <property type="match status" value="1"/>
</dbReference>
<evidence type="ECO:0000256" key="1">
    <source>
        <dbReference type="ARBA" id="ARBA00004141"/>
    </source>
</evidence>
<dbReference type="GO" id="GO:0016020">
    <property type="term" value="C:membrane"/>
    <property type="evidence" value="ECO:0007669"/>
    <property type="project" value="UniProtKB-SubCell"/>
</dbReference>
<dbReference type="PANTHER" id="PTHR43243">
    <property type="entry name" value="INNER MEMBRANE TRANSPORTER YGJI-RELATED"/>
    <property type="match status" value="1"/>
</dbReference>
<evidence type="ECO:0000256" key="3">
    <source>
        <dbReference type="ARBA" id="ARBA00022692"/>
    </source>
</evidence>
<evidence type="ECO:0000313" key="8">
    <source>
        <dbReference type="Proteomes" id="UP000288805"/>
    </source>
</evidence>
<dbReference type="InterPro" id="IPR002293">
    <property type="entry name" value="AA/rel_permease1"/>
</dbReference>
<accession>A0A438I0S3</accession>
<reference evidence="7 8" key="1">
    <citation type="journal article" date="2018" name="PLoS Genet.">
        <title>Population sequencing reveals clonal diversity and ancestral inbreeding in the grapevine cultivar Chardonnay.</title>
        <authorList>
            <person name="Roach M.J."/>
            <person name="Johnson D.L."/>
            <person name="Bohlmann J."/>
            <person name="van Vuuren H.J."/>
            <person name="Jones S.J."/>
            <person name="Pretorius I.S."/>
            <person name="Schmidt S.A."/>
            <person name="Borneman A.R."/>
        </authorList>
    </citation>
    <scope>NUCLEOTIDE SEQUENCE [LARGE SCALE GENOMIC DNA]</scope>
    <source>
        <strain evidence="8">cv. Chardonnay</strain>
        <tissue evidence="7">Leaf</tissue>
    </source>
</reference>
<keyword evidence="5 6" id="KW-0472">Membrane</keyword>
<feature type="transmembrane region" description="Helical" evidence="6">
    <location>
        <begin position="12"/>
        <end position="38"/>
    </location>
</feature>
<name>A0A438I0S3_VITVI</name>
<keyword evidence="3 6" id="KW-0812">Transmembrane</keyword>
<protein>
    <submittedName>
        <fullName evidence="7">Cationic amino acid transporter 2, vacuolar</fullName>
    </submittedName>
</protein>
<dbReference type="PANTHER" id="PTHR43243:SF15">
    <property type="entry name" value="CATIONIC AMINO ACID TRANSPORTER 4, VACUOLAR"/>
    <property type="match status" value="1"/>
</dbReference>
<comment type="caution">
    <text evidence="7">The sequence shown here is derived from an EMBL/GenBank/DDBJ whole genome shotgun (WGS) entry which is preliminary data.</text>
</comment>
<dbReference type="AlphaFoldDB" id="A0A438I0S3"/>
<organism evidence="7 8">
    <name type="scientific">Vitis vinifera</name>
    <name type="common">Grape</name>
    <dbReference type="NCBI Taxonomy" id="29760"/>
    <lineage>
        <taxon>Eukaryota</taxon>
        <taxon>Viridiplantae</taxon>
        <taxon>Streptophyta</taxon>
        <taxon>Embryophyta</taxon>
        <taxon>Tracheophyta</taxon>
        <taxon>Spermatophyta</taxon>
        <taxon>Magnoliopsida</taxon>
        <taxon>eudicotyledons</taxon>
        <taxon>Gunneridae</taxon>
        <taxon>Pentapetalae</taxon>
        <taxon>rosids</taxon>
        <taxon>Vitales</taxon>
        <taxon>Vitaceae</taxon>
        <taxon>Viteae</taxon>
        <taxon>Vitis</taxon>
    </lineage>
</organism>
<comment type="similarity">
    <text evidence="2">Belongs to the amino acid-polyamine-organocation (APC) superfamily. Cationic amino acid transporter (CAT) (TC 2.A.3.3) family.</text>
</comment>